<organism evidence="6 7">
    <name type="scientific">Rhizobium mesosinicum</name>
    <dbReference type="NCBI Taxonomy" id="335017"/>
    <lineage>
        <taxon>Bacteria</taxon>
        <taxon>Pseudomonadati</taxon>
        <taxon>Pseudomonadota</taxon>
        <taxon>Alphaproteobacteria</taxon>
        <taxon>Hyphomicrobiales</taxon>
        <taxon>Rhizobiaceae</taxon>
        <taxon>Rhizobium/Agrobacterium group</taxon>
        <taxon>Rhizobium</taxon>
    </lineage>
</organism>
<comment type="caution">
    <text evidence="6">The sequence shown here is derived from an EMBL/GenBank/DDBJ whole genome shotgun (WGS) entry which is preliminary data.</text>
</comment>
<evidence type="ECO:0000256" key="1">
    <source>
        <dbReference type="ARBA" id="ARBA00009156"/>
    </source>
</evidence>
<keyword evidence="2" id="KW-0808">Transferase</keyword>
<evidence type="ECO:0000313" key="7">
    <source>
        <dbReference type="Proteomes" id="UP000717752"/>
    </source>
</evidence>
<comment type="similarity">
    <text evidence="1">Belongs to the FGGY kinase family.</text>
</comment>
<reference evidence="6 7" key="1">
    <citation type="journal article" date="2021" name="MBio">
        <title>Poor Competitiveness of Bradyrhizobium in Pigeon Pea Root Colonization in Indian Soils.</title>
        <authorList>
            <person name="Chalasani D."/>
            <person name="Basu A."/>
            <person name="Pullabhotla S.V.S.R.N."/>
            <person name="Jorrin B."/>
            <person name="Neal A.L."/>
            <person name="Poole P.S."/>
            <person name="Podile A.R."/>
            <person name="Tkacz A."/>
        </authorList>
    </citation>
    <scope>NUCLEOTIDE SEQUENCE [LARGE SCALE GENOMIC DNA]</scope>
    <source>
        <strain evidence="6 7">HU56</strain>
    </source>
</reference>
<dbReference type="InterPro" id="IPR043129">
    <property type="entry name" value="ATPase_NBD"/>
</dbReference>
<proteinExistence type="inferred from homology"/>
<dbReference type="PANTHER" id="PTHR10196:SF80">
    <property type="entry name" value="D-RIBULOSE KINASE"/>
    <property type="match status" value="1"/>
</dbReference>
<dbReference type="InterPro" id="IPR018484">
    <property type="entry name" value="FGGY_N"/>
</dbReference>
<protein>
    <submittedName>
        <fullName evidence="6">FGGY-family carbohydrate kinase</fullName>
    </submittedName>
</protein>
<keyword evidence="7" id="KW-1185">Reference proteome</keyword>
<dbReference type="InterPro" id="IPR018485">
    <property type="entry name" value="FGGY_C"/>
</dbReference>
<evidence type="ECO:0000256" key="2">
    <source>
        <dbReference type="ARBA" id="ARBA00022679"/>
    </source>
</evidence>
<dbReference type="SUPFAM" id="SSF53067">
    <property type="entry name" value="Actin-like ATPase domain"/>
    <property type="match status" value="2"/>
</dbReference>
<keyword evidence="3 6" id="KW-0418">Kinase</keyword>
<sequence length="426" mass="45232">MNAKISQAVALGIDIGTSGARASAIDRAGNPVGFASAPFETPDEMRQPRCWWNRVAEAIERLAQTTDLRSVEGVAVDGTSGTVLSLNRADQPTGQVLMYNDPCPDAAIIDSIAKEAPVGSTAAGANSGLARAIYLSRLDDAHTVVHQADWILMKLGCPGHVSDENNALKSGFDLEVERWPEWVEVAGMDVSKLPLVYRAGERIAPVGGFLQKVGLPSSAWFHAGTTDGCASFLATGASTIGDAVTALGSTIVLKLASDAPINAAEYGIYSHRVGRFWLVGGASNSGGNVVRALIGDDRLDDLTEKIDPSRKLGLDFYPLLRPGERFPINDPQYPPRLTPRPADDSEFFQAILEGMTEIERLGYQRLRELGAPTLVSLRTVGGGARNHVWTSMRAQAMGINTLAARSVEAAVGTAALVLSRLDNASA</sequence>
<dbReference type="GO" id="GO:0016301">
    <property type="term" value="F:kinase activity"/>
    <property type="evidence" value="ECO:0007669"/>
    <property type="project" value="UniProtKB-KW"/>
</dbReference>
<gene>
    <name evidence="6" type="ORF">JNB85_08445</name>
</gene>
<dbReference type="Pfam" id="PF02782">
    <property type="entry name" value="FGGY_C"/>
    <property type="match status" value="1"/>
</dbReference>
<evidence type="ECO:0000259" key="5">
    <source>
        <dbReference type="Pfam" id="PF02782"/>
    </source>
</evidence>
<dbReference type="CDD" id="cd07783">
    <property type="entry name" value="ASKHA_NBD_FGGY_SePSK_AtXK1-like"/>
    <property type="match status" value="1"/>
</dbReference>
<evidence type="ECO:0000313" key="6">
    <source>
        <dbReference type="EMBL" id="MBW9052437.1"/>
    </source>
</evidence>
<dbReference type="RefSeq" id="WP_220333885.1">
    <property type="nucleotide sequence ID" value="NZ_JAEUAK010000003.1"/>
</dbReference>
<evidence type="ECO:0000259" key="4">
    <source>
        <dbReference type="Pfam" id="PF00370"/>
    </source>
</evidence>
<accession>A0ABS7GRX2</accession>
<dbReference type="Proteomes" id="UP000717752">
    <property type="component" value="Unassembled WGS sequence"/>
</dbReference>
<dbReference type="EMBL" id="JAEUAK010000003">
    <property type="protein sequence ID" value="MBW9052437.1"/>
    <property type="molecule type" value="Genomic_DNA"/>
</dbReference>
<feature type="domain" description="Carbohydrate kinase FGGY C-terminal" evidence="5">
    <location>
        <begin position="248"/>
        <end position="416"/>
    </location>
</feature>
<evidence type="ECO:0000256" key="3">
    <source>
        <dbReference type="ARBA" id="ARBA00022777"/>
    </source>
</evidence>
<feature type="domain" description="Carbohydrate kinase FGGY N-terminal" evidence="4">
    <location>
        <begin position="10"/>
        <end position="102"/>
    </location>
</feature>
<dbReference type="PANTHER" id="PTHR10196">
    <property type="entry name" value="SUGAR KINASE"/>
    <property type="match status" value="1"/>
</dbReference>
<name>A0ABS7GRX2_9HYPH</name>
<dbReference type="Gene3D" id="3.30.420.40">
    <property type="match status" value="2"/>
</dbReference>
<dbReference type="Pfam" id="PF00370">
    <property type="entry name" value="FGGY_N"/>
    <property type="match status" value="1"/>
</dbReference>